<dbReference type="Proteomes" id="UP000199126">
    <property type="component" value="Unassembled WGS sequence"/>
</dbReference>
<feature type="region of interest" description="Disordered" evidence="2">
    <location>
        <begin position="1"/>
        <end position="25"/>
    </location>
</feature>
<dbReference type="OrthoDB" id="10355at2157"/>
<dbReference type="GO" id="GO:0000271">
    <property type="term" value="P:polysaccharide biosynthetic process"/>
    <property type="evidence" value="ECO:0007669"/>
    <property type="project" value="TreeGrafter"/>
</dbReference>
<name>A0A1H8UJW2_9EURY</name>
<dbReference type="Pfam" id="PF01041">
    <property type="entry name" value="DegT_DnrJ_EryC1"/>
    <property type="match status" value="1"/>
</dbReference>
<evidence type="ECO:0000256" key="2">
    <source>
        <dbReference type="SAM" id="MobiDB-lite"/>
    </source>
</evidence>
<sequence length="439" mass="48578">MAEQLAIHGGQQTVTHDEPERWERPVQKEKDLVNDLIDRLEISAAGSGLPKEFEDAFADYTGAKHCVTLNHGSTALEAAYYAVGVGPGDEVITPTAGYIGAYAGALHMGARPVFCEVDPDTLLADPADIESRITDRTAAINVTHWNGRVCDMDALLEIRDRYEIPIVEDAAHAHGSYWDGEHIGTVGDICCFSLQGVNPYGKPLAGGEGGILTTNNDEYYQRQLSYCHLHRSGMREELTHEPYTHLDYEVLGKKYRSHPLAIAFAKVGLETLEYRCNRRIAYRKQLFERLADIDAVRTVKTYEKSDSGGFYGGLRVVFQPDEMPGVDAETYVSALQAEGVDAGGPGFHYMEHLRYQFKQGYDLWGNDRGPLGGEFCGLPTYEGYSKGDFPVSEELDQRVIILPSYIEPKPGHLDEVVAAFEKLEANAEQLAAHSPTKTL</sequence>
<feature type="compositionally biased region" description="Basic and acidic residues" evidence="2">
    <location>
        <begin position="15"/>
        <end position="25"/>
    </location>
</feature>
<accession>A0A1H8UJW2</accession>
<dbReference type="Gene3D" id="3.40.640.10">
    <property type="entry name" value="Type I PLP-dependent aspartate aminotransferase-like (Major domain)"/>
    <property type="match status" value="1"/>
</dbReference>
<dbReference type="PANTHER" id="PTHR30244">
    <property type="entry name" value="TRANSAMINASE"/>
    <property type="match status" value="1"/>
</dbReference>
<dbReference type="InterPro" id="IPR015424">
    <property type="entry name" value="PyrdxlP-dep_Trfase"/>
</dbReference>
<dbReference type="InterPro" id="IPR015422">
    <property type="entry name" value="PyrdxlP-dep_Trfase_small"/>
</dbReference>
<comment type="similarity">
    <text evidence="1">Belongs to the DegT/DnrJ/EryC1 family.</text>
</comment>
<dbReference type="InterPro" id="IPR000653">
    <property type="entry name" value="DegT/StrS_aminotransferase"/>
</dbReference>
<dbReference type="GO" id="GO:0030170">
    <property type="term" value="F:pyridoxal phosphate binding"/>
    <property type="evidence" value="ECO:0007669"/>
    <property type="project" value="TreeGrafter"/>
</dbReference>
<dbReference type="InterPro" id="IPR015421">
    <property type="entry name" value="PyrdxlP-dep_Trfase_major"/>
</dbReference>
<dbReference type="Gene3D" id="3.90.1150.10">
    <property type="entry name" value="Aspartate Aminotransferase, domain 1"/>
    <property type="match status" value="1"/>
</dbReference>
<evidence type="ECO:0000313" key="3">
    <source>
        <dbReference type="EMBL" id="SEP02888.1"/>
    </source>
</evidence>
<dbReference type="SUPFAM" id="SSF53383">
    <property type="entry name" value="PLP-dependent transferases"/>
    <property type="match status" value="1"/>
</dbReference>
<dbReference type="PIRSF" id="PIRSF000390">
    <property type="entry name" value="PLP_StrS"/>
    <property type="match status" value="1"/>
</dbReference>
<dbReference type="GO" id="GO:0008483">
    <property type="term" value="F:transaminase activity"/>
    <property type="evidence" value="ECO:0007669"/>
    <property type="project" value="TreeGrafter"/>
</dbReference>
<proteinExistence type="inferred from homology"/>
<reference evidence="4" key="1">
    <citation type="submission" date="2016-10" db="EMBL/GenBank/DDBJ databases">
        <authorList>
            <person name="Varghese N."/>
            <person name="Submissions S."/>
        </authorList>
    </citation>
    <scope>NUCLEOTIDE SEQUENCE [LARGE SCALE GENOMIC DNA]</scope>
    <source>
        <strain evidence="4">CGMCC 1.10121</strain>
    </source>
</reference>
<keyword evidence="4" id="KW-1185">Reference proteome</keyword>
<dbReference type="AlphaFoldDB" id="A0A1H8UJW2"/>
<gene>
    <name evidence="3" type="ORF">SAMN04487948_11154</name>
</gene>
<protein>
    <submittedName>
        <fullName evidence="3">dTDP-4-amino-4,6-dideoxygalactose transaminase</fullName>
    </submittedName>
</protein>
<dbReference type="EMBL" id="FODV01000011">
    <property type="protein sequence ID" value="SEP02888.1"/>
    <property type="molecule type" value="Genomic_DNA"/>
</dbReference>
<dbReference type="PANTHER" id="PTHR30244:SF34">
    <property type="entry name" value="DTDP-4-AMINO-4,6-DIDEOXYGALACTOSE TRANSAMINASE"/>
    <property type="match status" value="1"/>
</dbReference>
<dbReference type="RefSeq" id="WP_089826223.1">
    <property type="nucleotide sequence ID" value="NZ_FODV01000011.1"/>
</dbReference>
<keyword evidence="1" id="KW-0663">Pyridoxal phosphate</keyword>
<evidence type="ECO:0000313" key="4">
    <source>
        <dbReference type="Proteomes" id="UP000199126"/>
    </source>
</evidence>
<organism evidence="3 4">
    <name type="scientific">Halogranum amylolyticum</name>
    <dbReference type="NCBI Taxonomy" id="660520"/>
    <lineage>
        <taxon>Archaea</taxon>
        <taxon>Methanobacteriati</taxon>
        <taxon>Methanobacteriota</taxon>
        <taxon>Stenosarchaea group</taxon>
        <taxon>Halobacteria</taxon>
        <taxon>Halobacteriales</taxon>
        <taxon>Haloferacaceae</taxon>
    </lineage>
</organism>
<evidence type="ECO:0000256" key="1">
    <source>
        <dbReference type="RuleBase" id="RU004508"/>
    </source>
</evidence>